<keyword evidence="7 10" id="KW-0808">Transferase</keyword>
<dbReference type="GO" id="GO:0006592">
    <property type="term" value="P:ornithine biosynthetic process"/>
    <property type="evidence" value="ECO:0007669"/>
    <property type="project" value="TreeGrafter"/>
</dbReference>
<comment type="similarity">
    <text evidence="2 10">Belongs to the ArgJ family.</text>
</comment>
<feature type="site" description="Cleavage; by autolysis" evidence="10">
    <location>
        <begin position="187"/>
        <end position="188"/>
    </location>
</feature>
<evidence type="ECO:0000256" key="9">
    <source>
        <dbReference type="ARBA" id="ARBA00023315"/>
    </source>
</evidence>
<dbReference type="Gene3D" id="3.60.70.12">
    <property type="entry name" value="L-amino peptidase D-ALA esterase/amidase"/>
    <property type="match status" value="1"/>
</dbReference>
<dbReference type="EC" id="2.3.1.35" evidence="10"/>
<dbReference type="GO" id="GO:0006526">
    <property type="term" value="P:L-arginine biosynthetic process"/>
    <property type="evidence" value="ECO:0007669"/>
    <property type="project" value="UniProtKB-UniRule"/>
</dbReference>
<dbReference type="PANTHER" id="PTHR23100:SF0">
    <property type="entry name" value="ARGININE BIOSYNTHESIS BIFUNCTIONAL PROTEIN ARGJ, MITOCHONDRIAL"/>
    <property type="match status" value="1"/>
</dbReference>
<protein>
    <recommendedName>
        <fullName evidence="10">Arginine biosynthesis bifunctional protein ArgJ</fullName>
    </recommendedName>
    <domain>
        <recommendedName>
            <fullName evidence="10">Glutamate N-acetyltransferase</fullName>
            <ecNumber evidence="10">2.3.1.35</ecNumber>
        </recommendedName>
        <alternativeName>
            <fullName evidence="10">Ornithine acetyltransferase</fullName>
            <shortName evidence="10">OATase</shortName>
        </alternativeName>
        <alternativeName>
            <fullName evidence="10">Ornithine transacetylase</fullName>
        </alternativeName>
    </domain>
    <domain>
        <recommendedName>
            <fullName evidence="10">Amino-acid acetyltransferase</fullName>
            <ecNumber evidence="10">2.3.1.1</ecNumber>
        </recommendedName>
        <alternativeName>
            <fullName evidence="10">N-acetylglutamate synthase</fullName>
            <shortName evidence="10">AGSase</shortName>
        </alternativeName>
    </domain>
    <component>
        <recommendedName>
            <fullName evidence="10">Arginine biosynthesis bifunctional protein ArgJ alpha chain</fullName>
        </recommendedName>
    </component>
    <component>
        <recommendedName>
            <fullName evidence="10">Arginine biosynthesis bifunctional protein ArgJ beta chain</fullName>
        </recommendedName>
    </component>
</protein>
<dbReference type="Pfam" id="PF01960">
    <property type="entry name" value="ArgJ"/>
    <property type="match status" value="1"/>
</dbReference>
<comment type="catalytic activity">
    <reaction evidence="10">
        <text>L-glutamate + acetyl-CoA = N-acetyl-L-glutamate + CoA + H(+)</text>
        <dbReference type="Rhea" id="RHEA:24292"/>
        <dbReference type="ChEBI" id="CHEBI:15378"/>
        <dbReference type="ChEBI" id="CHEBI:29985"/>
        <dbReference type="ChEBI" id="CHEBI:44337"/>
        <dbReference type="ChEBI" id="CHEBI:57287"/>
        <dbReference type="ChEBI" id="CHEBI:57288"/>
        <dbReference type="EC" id="2.3.1.1"/>
    </reaction>
</comment>
<evidence type="ECO:0000256" key="10">
    <source>
        <dbReference type="HAMAP-Rule" id="MF_01106"/>
    </source>
</evidence>
<dbReference type="InterPro" id="IPR016117">
    <property type="entry name" value="ArgJ-like_dom_sf"/>
</dbReference>
<dbReference type="HOGENOM" id="CLU_027172_1_0_0"/>
<dbReference type="SUPFAM" id="SSF56266">
    <property type="entry name" value="DmpA/ArgJ-like"/>
    <property type="match status" value="1"/>
</dbReference>
<evidence type="ECO:0000313" key="11">
    <source>
        <dbReference type="EMBL" id="AIA31226.1"/>
    </source>
</evidence>
<evidence type="ECO:0000256" key="7">
    <source>
        <dbReference type="ARBA" id="ARBA00022679"/>
    </source>
</evidence>
<reference evidence="11 12" key="2">
    <citation type="journal article" date="2015" name="Biomed. Res. Int.">
        <title>Effects of Arsenite Resistance on the Growth and Functional Gene Expression of Leptospirillum ferriphilum and Acidithiobacillus thiooxidans in Pure Culture and Coculture.</title>
        <authorList>
            <person name="Jiang H."/>
            <person name="Liang Y."/>
            <person name="Yin H."/>
            <person name="Xiao Y."/>
            <person name="Guo X."/>
            <person name="Xu Y."/>
            <person name="Hu Q."/>
            <person name="Liu H."/>
            <person name="Liu X."/>
        </authorList>
    </citation>
    <scope>NUCLEOTIDE SEQUENCE [LARGE SCALE GENOMIC DNA]</scope>
    <source>
        <strain evidence="11 12">YSK</strain>
    </source>
</reference>
<evidence type="ECO:0000256" key="2">
    <source>
        <dbReference type="ARBA" id="ARBA00006774"/>
    </source>
</evidence>
<organism evidence="11 12">
    <name type="scientific">Leptospirillum ferriphilum YSK</name>
    <dbReference type="NCBI Taxonomy" id="1441628"/>
    <lineage>
        <taxon>Bacteria</taxon>
        <taxon>Pseudomonadati</taxon>
        <taxon>Nitrospirota</taxon>
        <taxon>Nitrospiria</taxon>
        <taxon>Nitrospirales</taxon>
        <taxon>Nitrospiraceae</taxon>
        <taxon>Leptospirillum</taxon>
    </lineage>
</organism>
<keyword evidence="6 10" id="KW-0028">Amino-acid biosynthesis</keyword>
<feature type="binding site" evidence="10">
    <location>
        <position position="177"/>
    </location>
    <ligand>
        <name>substrate</name>
    </ligand>
</feature>
<dbReference type="OrthoDB" id="9804242at2"/>
<feature type="chain" id="PRO_5023512710" description="Arginine biosynthesis bifunctional protein ArgJ alpha chain" evidence="10">
    <location>
        <begin position="1"/>
        <end position="187"/>
    </location>
</feature>
<dbReference type="Proteomes" id="UP000027059">
    <property type="component" value="Chromosome"/>
</dbReference>
<evidence type="ECO:0000256" key="1">
    <source>
        <dbReference type="ARBA" id="ARBA00004496"/>
    </source>
</evidence>
<comment type="pathway">
    <text evidence="10">Amino-acid biosynthesis; L-arginine biosynthesis; N(2)-acetyl-L-ornithine from L-glutamate: step 1/4.</text>
</comment>
<dbReference type="UniPathway" id="UPA00068">
    <property type="reaction ID" value="UER00106"/>
</dbReference>
<comment type="function">
    <text evidence="10">Catalyzes two activities which are involved in the cyclic version of arginine biosynthesis: the synthesis of N-acetylglutamate from glutamate and acetyl-CoA as the acetyl donor, and of ornithine by transacetylation between N(2)-acetylornithine and glutamate.</text>
</comment>
<dbReference type="HAMAP" id="MF_01106">
    <property type="entry name" value="ArgJ"/>
    <property type="match status" value="1"/>
</dbReference>
<comment type="subcellular location">
    <subcellularLocation>
        <location evidence="1 10">Cytoplasm</location>
    </subcellularLocation>
</comment>
<dbReference type="GO" id="GO:0004358">
    <property type="term" value="F:L-glutamate N-acetyltransferase activity, acting on acetyl-L-ornithine as donor"/>
    <property type="evidence" value="ECO:0007669"/>
    <property type="project" value="UniProtKB-UniRule"/>
</dbReference>
<evidence type="ECO:0000256" key="4">
    <source>
        <dbReference type="ARBA" id="ARBA00022490"/>
    </source>
</evidence>
<comment type="subunit">
    <text evidence="3 10">Heterotetramer of two alpha and two beta chains.</text>
</comment>
<keyword evidence="10" id="KW-0511">Multifunctional enzyme</keyword>
<dbReference type="Gene3D" id="3.10.20.340">
    <property type="entry name" value="ArgJ beta chain, C-terminal domain"/>
    <property type="match status" value="1"/>
</dbReference>
<dbReference type="NCBIfam" id="TIGR00120">
    <property type="entry name" value="ArgJ"/>
    <property type="match status" value="1"/>
</dbReference>
<evidence type="ECO:0000256" key="5">
    <source>
        <dbReference type="ARBA" id="ARBA00022571"/>
    </source>
</evidence>
<dbReference type="EC" id="2.3.1.1" evidence="10"/>
<dbReference type="KEGG" id="lfp:Y981_12230"/>
<dbReference type="AlphaFoldDB" id="A0A059Y119"/>
<comment type="catalytic activity">
    <reaction evidence="10">
        <text>N(2)-acetyl-L-ornithine + L-glutamate = N-acetyl-L-glutamate + L-ornithine</text>
        <dbReference type="Rhea" id="RHEA:15349"/>
        <dbReference type="ChEBI" id="CHEBI:29985"/>
        <dbReference type="ChEBI" id="CHEBI:44337"/>
        <dbReference type="ChEBI" id="CHEBI:46911"/>
        <dbReference type="ChEBI" id="CHEBI:57805"/>
        <dbReference type="EC" id="2.3.1.35"/>
    </reaction>
</comment>
<evidence type="ECO:0000256" key="8">
    <source>
        <dbReference type="ARBA" id="ARBA00022813"/>
    </source>
</evidence>
<dbReference type="GO" id="GO:0005737">
    <property type="term" value="C:cytoplasm"/>
    <property type="evidence" value="ECO:0007669"/>
    <property type="project" value="UniProtKB-SubCell"/>
</dbReference>
<gene>
    <name evidence="10" type="primary">argJ</name>
    <name evidence="11" type="ORF">Y981_12230</name>
</gene>
<evidence type="ECO:0000256" key="3">
    <source>
        <dbReference type="ARBA" id="ARBA00011475"/>
    </source>
</evidence>
<feature type="binding site" evidence="10">
    <location>
        <position position="188"/>
    </location>
    <ligand>
        <name>substrate</name>
    </ligand>
</feature>
<feature type="chain" id="PRO_5023512709" description="Arginine biosynthesis bifunctional protein ArgJ beta chain" evidence="10">
    <location>
        <begin position="188"/>
        <end position="404"/>
    </location>
</feature>
<feature type="site" description="Involved in the stabilization of negative charge on the oxyanion by the formation of the oxyanion hole" evidence="10">
    <location>
        <position position="115"/>
    </location>
</feature>
<dbReference type="EMBL" id="CP007243">
    <property type="protein sequence ID" value="AIA31226.1"/>
    <property type="molecule type" value="Genomic_DNA"/>
</dbReference>
<keyword evidence="5 10" id="KW-0055">Arginine biosynthesis</keyword>
<sequence>MGKKVQGGITFPKGFQANGLHAGIKSNRKPDLALIVSEVDAEAAGLFTINRIKAAPVRLSQRRMRSGQSRAILVNSGNANACTGDAGMQDALQLTEKVSQFLTCNARKILCASTGVIGRPLPVNNILEAIPKLVEGVSPYRHLECATAIMTTDTYPKEAQGEFQCNGETVRIGGIAKGVGMIHPQMATMLVFLTTDANISRDALRSALQTVVDRNFHALSVDGETSTNDSVMILANGCAENPKIQKGTPSYADFLETLDRVCQKLRELLVHDGEGATKIIRISVQGARSRTDAKKVAASIAKSILVKTAFFGEDVNWGRIMVAIGNAGATVREEKIDISFGDVALVHQGVGMGESQEEKALEVMKGKEIHLFVSLGMGPMTAEYWTTDMSYEYVRINAGYKGRT</sequence>
<feature type="binding site" evidence="10">
    <location>
        <position position="274"/>
    </location>
    <ligand>
        <name>substrate</name>
    </ligand>
</feature>
<reference evidence="12" key="1">
    <citation type="submission" date="2014-02" db="EMBL/GenBank/DDBJ databases">
        <title>Complete genome sequence and comparative genomic analysis of the nitrogen-fixing bacterium Leptospirillum ferriphilum YSK.</title>
        <authorList>
            <person name="Guo X."/>
            <person name="Yin H."/>
            <person name="Liang Y."/>
            <person name="Hu Q."/>
            <person name="Ma L."/>
            <person name="Xiao Y."/>
            <person name="Zhang X."/>
            <person name="Qiu G."/>
            <person name="Liu X."/>
        </authorList>
    </citation>
    <scope>NUCLEOTIDE SEQUENCE [LARGE SCALE GENOMIC DNA]</scope>
    <source>
        <strain evidence="12">YSK</strain>
    </source>
</reference>
<evidence type="ECO:0000256" key="6">
    <source>
        <dbReference type="ARBA" id="ARBA00022605"/>
    </source>
</evidence>
<dbReference type="NCBIfam" id="NF003802">
    <property type="entry name" value="PRK05388.1"/>
    <property type="match status" value="1"/>
</dbReference>
<dbReference type="FunFam" id="3.60.70.12:FF:000001">
    <property type="entry name" value="Arginine biosynthesis bifunctional protein ArgJ, chloroplastic"/>
    <property type="match status" value="1"/>
</dbReference>
<keyword evidence="12" id="KW-1185">Reference proteome</keyword>
<comment type="pathway">
    <text evidence="10">Amino-acid biosynthesis; L-arginine biosynthesis; L-ornithine and N-acetyl-L-glutamate from L-glutamate and N(2)-acetyl-L-ornithine (cyclic): step 1/1.</text>
</comment>
<feature type="active site" description="Nucleophile" evidence="10">
    <location>
        <position position="188"/>
    </location>
</feature>
<feature type="binding site" evidence="10">
    <location>
        <position position="151"/>
    </location>
    <ligand>
        <name>substrate</name>
    </ligand>
</feature>
<dbReference type="FunFam" id="3.10.20.340:FF:000003">
    <property type="entry name" value="Arginine biosynthesis bifunctional protein ArgJ"/>
    <property type="match status" value="1"/>
</dbReference>
<feature type="site" description="Involved in the stabilization of negative charge on the oxyanion by the formation of the oxyanion hole" evidence="10">
    <location>
        <position position="114"/>
    </location>
</feature>
<dbReference type="PANTHER" id="PTHR23100">
    <property type="entry name" value="ARGININE BIOSYNTHESIS BIFUNCTIONAL PROTEIN ARGJ"/>
    <property type="match status" value="1"/>
</dbReference>
<dbReference type="GO" id="GO:0004042">
    <property type="term" value="F:L-glutamate N-acetyltransferase activity"/>
    <property type="evidence" value="ECO:0007669"/>
    <property type="project" value="UniProtKB-UniRule"/>
</dbReference>
<evidence type="ECO:0000313" key="12">
    <source>
        <dbReference type="Proteomes" id="UP000027059"/>
    </source>
</evidence>
<dbReference type="InterPro" id="IPR042195">
    <property type="entry name" value="ArgJ_beta_C"/>
</dbReference>
<accession>A0A059Y119</accession>
<feature type="binding site" evidence="10">
    <location>
        <position position="397"/>
    </location>
    <ligand>
        <name>substrate</name>
    </ligand>
</feature>
<dbReference type="InterPro" id="IPR002813">
    <property type="entry name" value="Arg_biosynth_ArgJ"/>
</dbReference>
<dbReference type="CDD" id="cd02152">
    <property type="entry name" value="OAT"/>
    <property type="match status" value="1"/>
</dbReference>
<name>A0A059Y119_9BACT</name>
<keyword evidence="4 10" id="KW-0963">Cytoplasm</keyword>
<keyword evidence="9 10" id="KW-0012">Acyltransferase</keyword>
<comment type="caution">
    <text evidence="10">Lacks conserved residue(s) required for the propagation of feature annotation.</text>
</comment>
<keyword evidence="8 10" id="KW-0068">Autocatalytic cleavage</keyword>
<proteinExistence type="inferred from homology"/>
<dbReference type="MEROPS" id="T05.001"/>